<accession>A0A4R3V2G8</accession>
<sequence length="200" mass="21548">MKKALYLASLIALTGLAHATTSPASVDAAQSQSATYAIDPTHTTVFFEAKHFGTSTNRGRWDKKEGTITLDKAAKTGKVDVTLDMNSISSGFGPFDGHLKSKDFFAAAEFPTAKFVGDKFTFNGDKLASVTGELTLRGKTNPVTLTASGFNCYENPMLKREVCGGDFETTIQRSQWGINYGVPGIPDNVRIVIQVEAVKQ</sequence>
<dbReference type="Pfam" id="PF04264">
    <property type="entry name" value="YceI"/>
    <property type="match status" value="1"/>
</dbReference>
<name>A0A4R3V2G8_ROSSA</name>
<evidence type="ECO:0000313" key="4">
    <source>
        <dbReference type="Proteomes" id="UP000295110"/>
    </source>
</evidence>
<dbReference type="Gene3D" id="2.40.128.110">
    <property type="entry name" value="Lipid/polyisoprenoid-binding, YceI-like"/>
    <property type="match status" value="1"/>
</dbReference>
<proteinExistence type="predicted"/>
<dbReference type="EMBL" id="SMBU01000011">
    <property type="protein sequence ID" value="TCU97398.1"/>
    <property type="molecule type" value="Genomic_DNA"/>
</dbReference>
<dbReference type="InterPro" id="IPR007372">
    <property type="entry name" value="Lipid/polyisoprenoid-bd_YceI"/>
</dbReference>
<dbReference type="OrthoDB" id="9811006at2"/>
<evidence type="ECO:0000313" key="3">
    <source>
        <dbReference type="EMBL" id="TCU97398.1"/>
    </source>
</evidence>
<dbReference type="SMART" id="SM00867">
    <property type="entry name" value="YceI"/>
    <property type="match status" value="1"/>
</dbReference>
<dbReference type="InterPro" id="IPR036761">
    <property type="entry name" value="TTHA0802/YceI-like_sf"/>
</dbReference>
<comment type="caution">
    <text evidence="3">The sequence shown here is derived from an EMBL/GenBank/DDBJ whole genome shotgun (WGS) entry which is preliminary data.</text>
</comment>
<protein>
    <submittedName>
        <fullName evidence="3">Polyisoprenoid-binding protein YceI</fullName>
    </submittedName>
</protein>
<keyword evidence="1" id="KW-0732">Signal</keyword>
<gene>
    <name evidence="3" type="ORF">EV671_101173</name>
</gene>
<dbReference type="PANTHER" id="PTHR34406">
    <property type="entry name" value="PROTEIN YCEI"/>
    <property type="match status" value="1"/>
</dbReference>
<evidence type="ECO:0000256" key="1">
    <source>
        <dbReference type="SAM" id="SignalP"/>
    </source>
</evidence>
<keyword evidence="4" id="KW-1185">Reference proteome</keyword>
<dbReference type="PANTHER" id="PTHR34406:SF2">
    <property type="entry name" value="PERIPLASMIC PROTEIN"/>
    <property type="match status" value="1"/>
</dbReference>
<dbReference type="SUPFAM" id="SSF101874">
    <property type="entry name" value="YceI-like"/>
    <property type="match status" value="1"/>
</dbReference>
<evidence type="ECO:0000259" key="2">
    <source>
        <dbReference type="SMART" id="SM00867"/>
    </source>
</evidence>
<reference evidence="3 4" key="1">
    <citation type="submission" date="2019-03" db="EMBL/GenBank/DDBJ databases">
        <title>Genomic Encyclopedia of Type Strains, Phase IV (KMG-IV): sequencing the most valuable type-strain genomes for metagenomic binning, comparative biology and taxonomic classification.</title>
        <authorList>
            <person name="Goeker M."/>
        </authorList>
    </citation>
    <scope>NUCLEOTIDE SEQUENCE [LARGE SCALE GENOMIC DNA]</scope>
    <source>
        <strain evidence="3 4">DSM 654</strain>
    </source>
</reference>
<dbReference type="AlphaFoldDB" id="A0A4R3V2G8"/>
<feature type="domain" description="Lipid/polyisoprenoid-binding YceI-like" evidence="2">
    <location>
        <begin position="35"/>
        <end position="198"/>
    </location>
</feature>
<feature type="signal peptide" evidence="1">
    <location>
        <begin position="1"/>
        <end position="19"/>
    </location>
</feature>
<dbReference type="RefSeq" id="WP_132571484.1">
    <property type="nucleotide sequence ID" value="NZ_CBCSGL010000053.1"/>
</dbReference>
<dbReference type="Proteomes" id="UP000295110">
    <property type="component" value="Unassembled WGS sequence"/>
</dbReference>
<organism evidence="3 4">
    <name type="scientific">Roseateles saccharophilus</name>
    <name type="common">Pseudomonas saccharophila</name>
    <dbReference type="NCBI Taxonomy" id="304"/>
    <lineage>
        <taxon>Bacteria</taxon>
        <taxon>Pseudomonadati</taxon>
        <taxon>Pseudomonadota</taxon>
        <taxon>Betaproteobacteria</taxon>
        <taxon>Burkholderiales</taxon>
        <taxon>Sphaerotilaceae</taxon>
        <taxon>Roseateles</taxon>
    </lineage>
</organism>
<feature type="chain" id="PRO_5020424194" evidence="1">
    <location>
        <begin position="20"/>
        <end position="200"/>
    </location>
</feature>